<protein>
    <submittedName>
        <fullName evidence="1">Uncharacterized protein</fullName>
    </submittedName>
</protein>
<evidence type="ECO:0000313" key="2">
    <source>
        <dbReference type="Proteomes" id="UP001207468"/>
    </source>
</evidence>
<proteinExistence type="predicted"/>
<reference evidence="1" key="1">
    <citation type="submission" date="2021-03" db="EMBL/GenBank/DDBJ databases">
        <title>Evolutionary priming and transition to the ectomycorrhizal habit in an iconic lineage of mushroom-forming fungi: is preadaptation a requirement?</title>
        <authorList>
            <consortium name="DOE Joint Genome Institute"/>
            <person name="Looney B.P."/>
            <person name="Miyauchi S."/>
            <person name="Morin E."/>
            <person name="Drula E."/>
            <person name="Courty P.E."/>
            <person name="Chicoki N."/>
            <person name="Fauchery L."/>
            <person name="Kohler A."/>
            <person name="Kuo A."/>
            <person name="LaButti K."/>
            <person name="Pangilinan J."/>
            <person name="Lipzen A."/>
            <person name="Riley R."/>
            <person name="Andreopoulos W."/>
            <person name="He G."/>
            <person name="Johnson J."/>
            <person name="Barry K.W."/>
            <person name="Grigoriev I.V."/>
            <person name="Nagy L."/>
            <person name="Hibbett D."/>
            <person name="Henrissat B."/>
            <person name="Matheny P.B."/>
            <person name="Labbe J."/>
            <person name="Martin A.F."/>
        </authorList>
    </citation>
    <scope>NUCLEOTIDE SEQUENCE</scope>
    <source>
        <strain evidence="1">BPL698</strain>
    </source>
</reference>
<name>A0ACC0TQY2_9AGAM</name>
<keyword evidence="2" id="KW-1185">Reference proteome</keyword>
<organism evidence="1 2">
    <name type="scientific">Russula earlei</name>
    <dbReference type="NCBI Taxonomy" id="71964"/>
    <lineage>
        <taxon>Eukaryota</taxon>
        <taxon>Fungi</taxon>
        <taxon>Dikarya</taxon>
        <taxon>Basidiomycota</taxon>
        <taxon>Agaricomycotina</taxon>
        <taxon>Agaricomycetes</taxon>
        <taxon>Russulales</taxon>
        <taxon>Russulaceae</taxon>
        <taxon>Russula</taxon>
    </lineage>
</organism>
<sequence>MRISVFAIFCLPVGITPSFALPSEHPSENYLRFQSRVRRVVSDANEVSAMLARVRAREASEASEARARARASEASEASEARKRAMAMVEESAAREAEERRKNPKHSCSGCSSEMA</sequence>
<gene>
    <name evidence="1" type="ORF">F5148DRAFT_104645</name>
</gene>
<accession>A0ACC0TQY2</accession>
<dbReference type="EMBL" id="JAGFNK010001214">
    <property type="protein sequence ID" value="KAI9433679.1"/>
    <property type="molecule type" value="Genomic_DNA"/>
</dbReference>
<comment type="caution">
    <text evidence="1">The sequence shown here is derived from an EMBL/GenBank/DDBJ whole genome shotgun (WGS) entry which is preliminary data.</text>
</comment>
<evidence type="ECO:0000313" key="1">
    <source>
        <dbReference type="EMBL" id="KAI9433679.1"/>
    </source>
</evidence>
<dbReference type="Proteomes" id="UP001207468">
    <property type="component" value="Unassembled WGS sequence"/>
</dbReference>